<dbReference type="AlphaFoldDB" id="F6D4H4"/>
<name>F6D4H4_METPW</name>
<dbReference type="Pfam" id="PF11518">
    <property type="entry name" value="DUF3221"/>
    <property type="match status" value="1"/>
</dbReference>
<dbReference type="Proteomes" id="UP000009231">
    <property type="component" value="Chromosome"/>
</dbReference>
<sequence>MKVITLVAILFFMFLGVVFGVLCATSGTPVDMKGQIIGIYESSPQPTLDSPNSILVQGVVTKGNQNLNVSVKITNETQIFKQDGNKQISSSYDNIKSGETVEIHFMGPVMSSYPPEATASEITIVS</sequence>
<dbReference type="RefSeq" id="WP_013826713.1">
    <property type="nucleotide sequence ID" value="NC_015574.1"/>
</dbReference>
<reference evidence="1 2" key="1">
    <citation type="journal article" date="2014" name="Int. J. Syst. Evol. Microbiol.">
        <title>Methanobacterium paludis sp. nov. and a novel strain of Methanobacterium lacus isolated from northern peatlands.</title>
        <authorList>
            <person name="Cadillo-Quiroz H."/>
            <person name="Brauer S.L."/>
            <person name="Goodson N."/>
            <person name="Yavitt J.B."/>
            <person name="Zinder S.H."/>
        </authorList>
    </citation>
    <scope>NUCLEOTIDE SEQUENCE [LARGE SCALE GENOMIC DNA]</scope>
    <source>
        <strain evidence="2">DSM 25820 / JCM 18151 / SWAN1</strain>
    </source>
</reference>
<gene>
    <name evidence="1" type="ordered locus">MSWAN_2206</name>
</gene>
<dbReference type="OrthoDB" id="69515at2157"/>
<dbReference type="InterPro" id="IPR021598">
    <property type="entry name" value="DUF3221"/>
</dbReference>
<evidence type="ECO:0008006" key="3">
    <source>
        <dbReference type="Google" id="ProtNLM"/>
    </source>
</evidence>
<protein>
    <recommendedName>
        <fullName evidence="3">DUF3221 domain-containing protein</fullName>
    </recommendedName>
</protein>
<accession>F6D4H4</accession>
<proteinExistence type="predicted"/>
<keyword evidence="2" id="KW-1185">Reference proteome</keyword>
<dbReference type="KEGG" id="mew:MSWAN_2206"/>
<evidence type="ECO:0000313" key="2">
    <source>
        <dbReference type="Proteomes" id="UP000009231"/>
    </source>
</evidence>
<dbReference type="EMBL" id="CP002772">
    <property type="protein sequence ID" value="AEG19214.1"/>
    <property type="molecule type" value="Genomic_DNA"/>
</dbReference>
<evidence type="ECO:0000313" key="1">
    <source>
        <dbReference type="EMBL" id="AEG19214.1"/>
    </source>
</evidence>
<dbReference type="eggNOG" id="arCOG11272">
    <property type="taxonomic scope" value="Archaea"/>
</dbReference>
<dbReference type="HOGENOM" id="CLU_1976551_0_0_2"/>
<organism evidence="1 2">
    <name type="scientific">Methanobacterium paludis (strain DSM 25820 / JCM 18151 / SWAN1)</name>
    <dbReference type="NCBI Taxonomy" id="868131"/>
    <lineage>
        <taxon>Archaea</taxon>
        <taxon>Methanobacteriati</taxon>
        <taxon>Methanobacteriota</taxon>
        <taxon>Methanomada group</taxon>
        <taxon>Methanobacteria</taxon>
        <taxon>Methanobacteriales</taxon>
        <taxon>Methanobacteriaceae</taxon>
        <taxon>Methanobacterium</taxon>
    </lineage>
</organism>
<dbReference type="GeneID" id="10669731"/>